<dbReference type="GO" id="GO:0016020">
    <property type="term" value="C:membrane"/>
    <property type="evidence" value="ECO:0007669"/>
    <property type="project" value="UniProtKB-SubCell"/>
</dbReference>
<keyword evidence="5 9" id="KW-0653">Protein transport</keyword>
<dbReference type="AlphaFoldDB" id="A0A915KVM4"/>
<dbReference type="PANTHER" id="PTHR23137:SF36">
    <property type="entry name" value="VESICLE TRANSPORT PROTEIN SFT2C"/>
    <property type="match status" value="1"/>
</dbReference>
<dbReference type="WBParaSite" id="nRc.2.0.1.t42523-RA">
    <property type="protein sequence ID" value="nRc.2.0.1.t42523-RA"/>
    <property type="gene ID" value="nRc.2.0.1.g42523"/>
</dbReference>
<evidence type="ECO:0000256" key="3">
    <source>
        <dbReference type="ARBA" id="ARBA00022448"/>
    </source>
</evidence>
<evidence type="ECO:0000256" key="5">
    <source>
        <dbReference type="ARBA" id="ARBA00022927"/>
    </source>
</evidence>
<dbReference type="GO" id="GO:0005737">
    <property type="term" value="C:cytoplasm"/>
    <property type="evidence" value="ECO:0007669"/>
    <property type="project" value="UniProtKB-ARBA"/>
</dbReference>
<dbReference type="PANTHER" id="PTHR23137">
    <property type="entry name" value="VESICLE TRANSPORT PROTEIN-RELATED"/>
    <property type="match status" value="1"/>
</dbReference>
<keyword evidence="3 9" id="KW-0813">Transport</keyword>
<evidence type="ECO:0000313" key="11">
    <source>
        <dbReference type="WBParaSite" id="nRc.2.0.1.t42523-RA"/>
    </source>
</evidence>
<dbReference type="GO" id="GO:0016192">
    <property type="term" value="P:vesicle-mediated transport"/>
    <property type="evidence" value="ECO:0007669"/>
    <property type="project" value="InterPro"/>
</dbReference>
<dbReference type="GO" id="GO:0015031">
    <property type="term" value="P:protein transport"/>
    <property type="evidence" value="ECO:0007669"/>
    <property type="project" value="UniProtKB-KW"/>
</dbReference>
<dbReference type="InterPro" id="IPR007305">
    <property type="entry name" value="Vesicle_transpt_Got1/SFT2"/>
</dbReference>
<keyword evidence="7 9" id="KW-0472">Membrane</keyword>
<proteinExistence type="inferred from homology"/>
<feature type="transmembrane region" description="Helical" evidence="9">
    <location>
        <begin position="359"/>
        <end position="378"/>
    </location>
</feature>
<evidence type="ECO:0000256" key="7">
    <source>
        <dbReference type="ARBA" id="ARBA00023136"/>
    </source>
</evidence>
<dbReference type="Pfam" id="PF04178">
    <property type="entry name" value="Got1"/>
    <property type="match status" value="1"/>
</dbReference>
<dbReference type="InterPro" id="IPR011691">
    <property type="entry name" value="Vesicle_transpt_SFT2"/>
</dbReference>
<evidence type="ECO:0000256" key="4">
    <source>
        <dbReference type="ARBA" id="ARBA00022692"/>
    </source>
</evidence>
<keyword evidence="4 9" id="KW-0812">Transmembrane</keyword>
<protein>
    <recommendedName>
        <fullName evidence="9">Vesicle transport protein</fullName>
    </recommendedName>
</protein>
<reference evidence="11" key="1">
    <citation type="submission" date="2022-11" db="UniProtKB">
        <authorList>
            <consortium name="WormBaseParasite"/>
        </authorList>
    </citation>
    <scope>IDENTIFICATION</scope>
</reference>
<dbReference type="Proteomes" id="UP000887565">
    <property type="component" value="Unplaced"/>
</dbReference>
<evidence type="ECO:0000313" key="10">
    <source>
        <dbReference type="Proteomes" id="UP000887565"/>
    </source>
</evidence>
<dbReference type="GO" id="GO:0012505">
    <property type="term" value="C:endomembrane system"/>
    <property type="evidence" value="ECO:0007669"/>
    <property type="project" value="UniProtKB-ARBA"/>
</dbReference>
<comment type="function">
    <text evidence="1 9">May be involved in fusion of retrograde transport vesicles derived from an endocytic compartment with the Golgi complex.</text>
</comment>
<sequence>FCNLAHNYQYPYIYCIYYKKTRVHSAALCVLTRWTRVHLATLSALARWTRVHLAILRVLSRLTRIHLATLRHVIAQVFLQKNVGFLAEYDANSHYFNSVTSGSYRDDMVTCCTNAGSVQHVKSSVMSQSPPKFSLKSYVDYNKSKSNSHLPTFLASKFQTSTPVSFLNTAVNRVLPAVNFASSSNFVNGSSRRIGQNDDQVNLLSDTDDIEYDSKGLKIQISSVKSTNCTAESSVFDKWLPDSFKTKEKSMFSMTRTQRLAGFALCIIAGTLCFGLASMYIPVLVFKARKFGALYSLGSCFMLASFALLRGPAEYLKQSFSLPRLPVTLSYFGSLMATLYCSLWIVIYKLMRINTKTSVIDGTYYCIIAIMNTLLTILCVVVQVLTLLWLVFTCILLIAVLSQRKRLTINKGSLLATCPAEKQD</sequence>
<evidence type="ECO:0000256" key="2">
    <source>
        <dbReference type="ARBA" id="ARBA00004141"/>
    </source>
</evidence>
<keyword evidence="10" id="KW-1185">Reference proteome</keyword>
<evidence type="ECO:0000256" key="8">
    <source>
        <dbReference type="ARBA" id="ARBA00025800"/>
    </source>
</evidence>
<feature type="transmembrane region" description="Helical" evidence="9">
    <location>
        <begin position="260"/>
        <end position="285"/>
    </location>
</feature>
<evidence type="ECO:0000256" key="6">
    <source>
        <dbReference type="ARBA" id="ARBA00022989"/>
    </source>
</evidence>
<accession>A0A915KVM4</accession>
<evidence type="ECO:0000256" key="9">
    <source>
        <dbReference type="RuleBase" id="RU363111"/>
    </source>
</evidence>
<organism evidence="10 11">
    <name type="scientific">Romanomermis culicivorax</name>
    <name type="common">Nematode worm</name>
    <dbReference type="NCBI Taxonomy" id="13658"/>
    <lineage>
        <taxon>Eukaryota</taxon>
        <taxon>Metazoa</taxon>
        <taxon>Ecdysozoa</taxon>
        <taxon>Nematoda</taxon>
        <taxon>Enoplea</taxon>
        <taxon>Dorylaimia</taxon>
        <taxon>Mermithida</taxon>
        <taxon>Mermithoidea</taxon>
        <taxon>Mermithidae</taxon>
        <taxon>Romanomermis</taxon>
    </lineage>
</organism>
<comment type="subcellular location">
    <subcellularLocation>
        <location evidence="2 9">Membrane</location>
        <topology evidence="2 9">Multi-pass membrane protein</topology>
    </subcellularLocation>
</comment>
<name>A0A915KVM4_ROMCU</name>
<comment type="similarity">
    <text evidence="8 9">Belongs to the SFT2 family.</text>
</comment>
<feature type="transmembrane region" description="Helical" evidence="9">
    <location>
        <begin position="292"/>
        <end position="309"/>
    </location>
</feature>
<feature type="transmembrane region" description="Helical" evidence="9">
    <location>
        <begin position="329"/>
        <end position="347"/>
    </location>
</feature>
<keyword evidence="6 9" id="KW-1133">Transmembrane helix</keyword>
<evidence type="ECO:0000256" key="1">
    <source>
        <dbReference type="ARBA" id="ARBA00003566"/>
    </source>
</evidence>